<comment type="caution">
    <text evidence="6">The sequence shown here is derived from an EMBL/GenBank/DDBJ whole genome shotgun (WGS) entry which is preliminary data.</text>
</comment>
<evidence type="ECO:0000256" key="2">
    <source>
        <dbReference type="ARBA" id="ARBA00022801"/>
    </source>
</evidence>
<dbReference type="PROSITE" id="PS00775">
    <property type="entry name" value="GLYCOSYL_HYDROL_F3"/>
    <property type="match status" value="1"/>
</dbReference>
<dbReference type="Gene3D" id="3.40.50.1700">
    <property type="entry name" value="Glycoside hydrolase family 3 C-terminal domain"/>
    <property type="match status" value="1"/>
</dbReference>
<dbReference type="Pfam" id="PF14310">
    <property type="entry name" value="Fn3-like"/>
    <property type="match status" value="1"/>
</dbReference>
<dbReference type="AlphaFoldDB" id="A0A8I0AQ46"/>
<keyword evidence="4" id="KW-0326">Glycosidase</keyword>
<evidence type="ECO:0000259" key="5">
    <source>
        <dbReference type="SMART" id="SM01217"/>
    </source>
</evidence>
<dbReference type="PANTHER" id="PTHR42715:SF10">
    <property type="entry name" value="BETA-GLUCOSIDASE"/>
    <property type="match status" value="1"/>
</dbReference>
<keyword evidence="2 4" id="KW-0378">Hydrolase</keyword>
<comment type="similarity">
    <text evidence="1 4">Belongs to the glycosyl hydrolase 3 family.</text>
</comment>
<dbReference type="Pfam" id="PF00933">
    <property type="entry name" value="Glyco_hydro_3"/>
    <property type="match status" value="1"/>
</dbReference>
<organism evidence="6 7">
    <name type="scientific">Coprococcus hominis</name>
    <name type="common">ex Liu et al. 2022</name>
    <dbReference type="NCBI Taxonomy" id="2763039"/>
    <lineage>
        <taxon>Bacteria</taxon>
        <taxon>Bacillati</taxon>
        <taxon>Bacillota</taxon>
        <taxon>Clostridia</taxon>
        <taxon>Lachnospirales</taxon>
        <taxon>Lachnospiraceae</taxon>
        <taxon>Coprococcus</taxon>
    </lineage>
</organism>
<sequence>MMDMKNQVVLDWNQYVALARQTVAEGCVLLENKDQALPLVKDEKVAVFGRIQNHYYKSGTGSGGMVNVSKVYGIVDGLRESGQVILDEELIRIYQDWEETHPFNEGEGWGNEPWCQEEMELTDEVVEAAGKRSETAIVIIGRTAGEDKDASDTKGSYQLTDVEEDLLTKVRKNFDKMIVLLNVGGLLDMSFTDRYQPEAVMYVWQGGMVGGLGTADVLTGAVSPSGHLTDTIAYKVADYPSTPYFGDPDKNYYSEDIYVGYRYFETFAKNSVRYPFGYGLSYTTFEKSVVVFSNESEKQQFTLHVTVSNVGLKKGKDVVQVYVEAPQGKLGKADKVLVGFAKTKELAPGESEEVEITVPYSRFASYDDSGITGHAYAFVLEAGTYHVFAGADVRSAECAGTFELADDLVVEQLCSALAPVEAFDRMKAAETENGYQVMMEAAPHHASNEKQRRQDYLPQEIRQTMGTHILSDVADGSIGMDKFISELTDDDLTCIIRGEGMGSSLVTPGTAAAFGGVSKSLINRHGIPSVCCSDGPSGMRLDCGVKAFSLPNGTIIGCTFNTELVKELYTCTGYEMIAQKVDCLLGPGMNIHRHPLNGRNFEYFSEDPYVTGCFAGAMLEGLHAAGVTGAAKHFCANNQEMRRHFADPVVSERALREIYLKGFEMIVRSGAADAIMTTYGPVNGVWTAGNYDLCTTILREEWGFKGIVMTDWWASINERGQEPDKINFAAMARAQNDIYMVCPDGSTNASGDNTAAALVDGRLKRSELQRNAANICGFVLHTEAMRRAMGCPTEVSIINRPAEPDDVNLSEVEFVRLDGDYELRLDTKKSKAGVNYVLPFDVQKKGIYEIELIGSSDLSELAQMPCTLYYTNIPILSFTFHGTNGEDMVIKKEFDLHTRFSVMRLNVGKNGLHLKQIRFRYLREGKIWD</sequence>
<dbReference type="Pfam" id="PF01915">
    <property type="entry name" value="Glyco_hydro_3_C"/>
    <property type="match status" value="1"/>
</dbReference>
<dbReference type="InterPro" id="IPR036962">
    <property type="entry name" value="Glyco_hydro_3_N_sf"/>
</dbReference>
<dbReference type="GO" id="GO:0005975">
    <property type="term" value="P:carbohydrate metabolic process"/>
    <property type="evidence" value="ECO:0007669"/>
    <property type="project" value="InterPro"/>
</dbReference>
<dbReference type="InterPro" id="IPR019800">
    <property type="entry name" value="Glyco_hydro_3_AS"/>
</dbReference>
<dbReference type="EMBL" id="JACOOX010000004">
    <property type="protein sequence ID" value="MBC5662988.1"/>
    <property type="molecule type" value="Genomic_DNA"/>
</dbReference>
<dbReference type="SUPFAM" id="SSF51445">
    <property type="entry name" value="(Trans)glycosidases"/>
    <property type="match status" value="1"/>
</dbReference>
<keyword evidence="7" id="KW-1185">Reference proteome</keyword>
<dbReference type="Gene3D" id="2.60.40.10">
    <property type="entry name" value="Immunoglobulins"/>
    <property type="match status" value="1"/>
</dbReference>
<dbReference type="InterPro" id="IPR036881">
    <property type="entry name" value="Glyco_hydro_3_C_sf"/>
</dbReference>
<dbReference type="InterPro" id="IPR002772">
    <property type="entry name" value="Glyco_hydro_3_C"/>
</dbReference>
<protein>
    <submittedName>
        <fullName evidence="6">Glycoside hydrolase family 3 C-terminal domain-containing protein</fullName>
    </submittedName>
</protein>
<dbReference type="InterPro" id="IPR017853">
    <property type="entry name" value="GH"/>
</dbReference>
<evidence type="ECO:0000313" key="7">
    <source>
        <dbReference type="Proteomes" id="UP000615234"/>
    </source>
</evidence>
<dbReference type="InterPro" id="IPR013783">
    <property type="entry name" value="Ig-like_fold"/>
</dbReference>
<dbReference type="PANTHER" id="PTHR42715">
    <property type="entry name" value="BETA-GLUCOSIDASE"/>
    <property type="match status" value="1"/>
</dbReference>
<evidence type="ECO:0000256" key="1">
    <source>
        <dbReference type="ARBA" id="ARBA00005336"/>
    </source>
</evidence>
<evidence type="ECO:0000256" key="4">
    <source>
        <dbReference type="RuleBase" id="RU361161"/>
    </source>
</evidence>
<dbReference type="InterPro" id="IPR026891">
    <property type="entry name" value="Fn3-like"/>
</dbReference>
<evidence type="ECO:0000313" key="6">
    <source>
        <dbReference type="EMBL" id="MBC5662988.1"/>
    </source>
</evidence>
<evidence type="ECO:0000256" key="3">
    <source>
        <dbReference type="ARBA" id="ARBA00023277"/>
    </source>
</evidence>
<dbReference type="Gene3D" id="3.20.20.300">
    <property type="entry name" value="Glycoside hydrolase, family 3, N-terminal domain"/>
    <property type="match status" value="1"/>
</dbReference>
<keyword evidence="3" id="KW-0119">Carbohydrate metabolism</keyword>
<accession>A0A8I0AQ46</accession>
<feature type="domain" description="Fibronectin type III-like" evidence="5">
    <location>
        <begin position="317"/>
        <end position="393"/>
    </location>
</feature>
<dbReference type="InterPro" id="IPR001764">
    <property type="entry name" value="Glyco_hydro_3_N"/>
</dbReference>
<dbReference type="SUPFAM" id="SSF52279">
    <property type="entry name" value="Beta-D-glucan exohydrolase, C-terminal domain"/>
    <property type="match status" value="1"/>
</dbReference>
<dbReference type="InterPro" id="IPR050288">
    <property type="entry name" value="Cellulose_deg_GH3"/>
</dbReference>
<gene>
    <name evidence="6" type="ORF">H8S09_08785</name>
</gene>
<proteinExistence type="inferred from homology"/>
<dbReference type="PRINTS" id="PR00133">
    <property type="entry name" value="GLHYDRLASE3"/>
</dbReference>
<dbReference type="GO" id="GO:0004553">
    <property type="term" value="F:hydrolase activity, hydrolyzing O-glycosyl compounds"/>
    <property type="evidence" value="ECO:0007669"/>
    <property type="project" value="InterPro"/>
</dbReference>
<name>A0A8I0AQ46_9FIRM</name>
<dbReference type="Proteomes" id="UP000615234">
    <property type="component" value="Unassembled WGS sequence"/>
</dbReference>
<reference evidence="6 7" key="1">
    <citation type="submission" date="2020-08" db="EMBL/GenBank/DDBJ databases">
        <title>Genome public.</title>
        <authorList>
            <person name="Liu C."/>
            <person name="Sun Q."/>
        </authorList>
    </citation>
    <scope>NUCLEOTIDE SEQUENCE [LARGE SCALE GENOMIC DNA]</scope>
    <source>
        <strain evidence="6 7">NSJ-10</strain>
    </source>
</reference>
<dbReference type="SMART" id="SM01217">
    <property type="entry name" value="Fn3_like"/>
    <property type="match status" value="1"/>
</dbReference>